<evidence type="ECO:0000256" key="1">
    <source>
        <dbReference type="SAM" id="MobiDB-lite"/>
    </source>
</evidence>
<dbReference type="OrthoDB" id="774557at2759"/>
<dbReference type="EMBL" id="CAJVPL010000003">
    <property type="protein sequence ID" value="CAG8433213.1"/>
    <property type="molecule type" value="Genomic_DNA"/>
</dbReference>
<accession>A0A9N8YM99</accession>
<evidence type="ECO:0000313" key="2">
    <source>
        <dbReference type="EMBL" id="CAG8433213.1"/>
    </source>
</evidence>
<dbReference type="InterPro" id="IPR029005">
    <property type="entry name" value="LIM-bd/SEUSS"/>
</dbReference>
<proteinExistence type="predicted"/>
<dbReference type="PANTHER" id="PTHR10378">
    <property type="entry name" value="LIM DOMAIN-BINDING PROTEIN"/>
    <property type="match status" value="1"/>
</dbReference>
<name>A0A9N8YM99_9GLOM</name>
<feature type="compositionally biased region" description="Basic residues" evidence="1">
    <location>
        <begin position="388"/>
        <end position="397"/>
    </location>
</feature>
<keyword evidence="3" id="KW-1185">Reference proteome</keyword>
<comment type="caution">
    <text evidence="2">The sequence shown here is derived from an EMBL/GenBank/DDBJ whole genome shotgun (WGS) entry which is preliminary data.</text>
</comment>
<dbReference type="Proteomes" id="UP000789831">
    <property type="component" value="Unassembled WGS sequence"/>
</dbReference>
<feature type="region of interest" description="Disordered" evidence="1">
    <location>
        <begin position="349"/>
        <end position="404"/>
    </location>
</feature>
<organism evidence="2 3">
    <name type="scientific">Ambispora gerdemannii</name>
    <dbReference type="NCBI Taxonomy" id="144530"/>
    <lineage>
        <taxon>Eukaryota</taxon>
        <taxon>Fungi</taxon>
        <taxon>Fungi incertae sedis</taxon>
        <taxon>Mucoromycota</taxon>
        <taxon>Glomeromycotina</taxon>
        <taxon>Glomeromycetes</taxon>
        <taxon>Archaeosporales</taxon>
        <taxon>Ambisporaceae</taxon>
        <taxon>Ambispora</taxon>
    </lineage>
</organism>
<dbReference type="Pfam" id="PF01803">
    <property type="entry name" value="LIM_bind"/>
    <property type="match status" value="1"/>
</dbReference>
<dbReference type="AlphaFoldDB" id="A0A9N8YM99"/>
<evidence type="ECO:0000313" key="3">
    <source>
        <dbReference type="Proteomes" id="UP000789831"/>
    </source>
</evidence>
<sequence length="404" mass="45624">MSNMNPTHFLGAGMSMPNQLVTMNAAGQRVLTPMQLTAMAQAQPNLNSAYNYNLGFPTMLAANTTNMGARVPQLHLVACLAEGFPLFPSCVKSFLKVKHGTPPLNQGRGILRIMLFADYLGGEHDPTKKIDKKDIMYWTRFVTEFFTEDGTMRYTLWNSKTQEPRSFDIANSVIPRYYQVNFDSGVTGIQLILGHAREHVSPGYNGLHAGHTVDCPRATMIYSYENGTRIVATGHLRVRLTLALKIEYMDFATRKHEEYIPREAKDILPPSPVNDYGIPVKTLRSLEIAEGVAQLDDLITITLHSNQGPRSKAMFIFLNVRKFPKYDEYGKYEYDEHEHAEYDEHEHAEYAEYDIKNEPATPKLPAKPSPRISGNEEKRPAEPGPGNNKKRRNTRKASRQDSTS</sequence>
<gene>
    <name evidence="2" type="ORF">AGERDE_LOCUS67</name>
</gene>
<protein>
    <submittedName>
        <fullName evidence="2">525_t:CDS:1</fullName>
    </submittedName>
</protein>
<reference evidence="2" key="1">
    <citation type="submission" date="2021-06" db="EMBL/GenBank/DDBJ databases">
        <authorList>
            <person name="Kallberg Y."/>
            <person name="Tangrot J."/>
            <person name="Rosling A."/>
        </authorList>
    </citation>
    <scope>NUCLEOTIDE SEQUENCE</scope>
    <source>
        <strain evidence="2">MT106</strain>
    </source>
</reference>